<gene>
    <name evidence="2" type="ORF">CR513_15312</name>
</gene>
<organism evidence="2 3">
    <name type="scientific">Mucuna pruriens</name>
    <name type="common">Velvet bean</name>
    <name type="synonym">Dolichos pruriens</name>
    <dbReference type="NCBI Taxonomy" id="157652"/>
    <lineage>
        <taxon>Eukaryota</taxon>
        <taxon>Viridiplantae</taxon>
        <taxon>Streptophyta</taxon>
        <taxon>Embryophyta</taxon>
        <taxon>Tracheophyta</taxon>
        <taxon>Spermatophyta</taxon>
        <taxon>Magnoliopsida</taxon>
        <taxon>eudicotyledons</taxon>
        <taxon>Gunneridae</taxon>
        <taxon>Pentapetalae</taxon>
        <taxon>rosids</taxon>
        <taxon>fabids</taxon>
        <taxon>Fabales</taxon>
        <taxon>Fabaceae</taxon>
        <taxon>Papilionoideae</taxon>
        <taxon>50 kb inversion clade</taxon>
        <taxon>NPAAA clade</taxon>
        <taxon>indigoferoid/millettioid clade</taxon>
        <taxon>Phaseoleae</taxon>
        <taxon>Mucuna</taxon>
    </lineage>
</organism>
<dbReference type="EMBL" id="QJKJ01002781">
    <property type="protein sequence ID" value="RDY01378.1"/>
    <property type="molecule type" value="Genomic_DNA"/>
</dbReference>
<feature type="region of interest" description="Disordered" evidence="1">
    <location>
        <begin position="29"/>
        <end position="62"/>
    </location>
</feature>
<feature type="non-terminal residue" evidence="2">
    <location>
        <position position="1"/>
    </location>
</feature>
<name>A0A371HF17_MUCPR</name>
<sequence>MSGGGEEREVGLKLFIKALNARLDYLQSTPRYKSPTNRNNDEEEEEEYLDGRNKGNERRRKG</sequence>
<accession>A0A371HF17</accession>
<dbReference type="AlphaFoldDB" id="A0A371HF17"/>
<dbReference type="Proteomes" id="UP000257109">
    <property type="component" value="Unassembled WGS sequence"/>
</dbReference>
<reference evidence="2" key="1">
    <citation type="submission" date="2018-05" db="EMBL/GenBank/DDBJ databases">
        <title>Draft genome of Mucuna pruriens seed.</title>
        <authorList>
            <person name="Nnadi N.E."/>
            <person name="Vos R."/>
            <person name="Hasami M.H."/>
            <person name="Devisetty U.K."/>
            <person name="Aguiy J.C."/>
        </authorList>
    </citation>
    <scope>NUCLEOTIDE SEQUENCE [LARGE SCALE GENOMIC DNA]</scope>
    <source>
        <strain evidence="2">JCA_2017</strain>
    </source>
</reference>
<evidence type="ECO:0000256" key="1">
    <source>
        <dbReference type="SAM" id="MobiDB-lite"/>
    </source>
</evidence>
<evidence type="ECO:0000313" key="3">
    <source>
        <dbReference type="Proteomes" id="UP000257109"/>
    </source>
</evidence>
<protein>
    <submittedName>
        <fullName evidence="2">Uncharacterized protein</fullName>
    </submittedName>
</protein>
<keyword evidence="3" id="KW-1185">Reference proteome</keyword>
<evidence type="ECO:0000313" key="2">
    <source>
        <dbReference type="EMBL" id="RDY01378.1"/>
    </source>
</evidence>
<proteinExistence type="predicted"/>
<comment type="caution">
    <text evidence="2">The sequence shown here is derived from an EMBL/GenBank/DDBJ whole genome shotgun (WGS) entry which is preliminary data.</text>
</comment>
<feature type="compositionally biased region" description="Polar residues" evidence="1">
    <location>
        <begin position="29"/>
        <end position="38"/>
    </location>
</feature>